<reference evidence="3" key="1">
    <citation type="journal article" date="2019" name="Int. J. Syst. Evol. Microbiol.">
        <title>The Global Catalogue of Microorganisms (GCM) 10K type strain sequencing project: providing services to taxonomists for standard genome sequencing and annotation.</title>
        <authorList>
            <consortium name="The Broad Institute Genomics Platform"/>
            <consortium name="The Broad Institute Genome Sequencing Center for Infectious Disease"/>
            <person name="Wu L."/>
            <person name="Ma J."/>
        </authorList>
    </citation>
    <scope>NUCLEOTIDE SEQUENCE [LARGE SCALE GENOMIC DNA]</scope>
    <source>
        <strain evidence="3">CCUG 57263</strain>
    </source>
</reference>
<keyword evidence="1" id="KW-1133">Transmembrane helix</keyword>
<dbReference type="RefSeq" id="WP_379287379.1">
    <property type="nucleotide sequence ID" value="NZ_JBHTIU010000027.1"/>
</dbReference>
<dbReference type="Gene3D" id="3.30.1490.480">
    <property type="entry name" value="Endolytic murein transglycosylase"/>
    <property type="match status" value="1"/>
</dbReference>
<keyword evidence="1" id="KW-0812">Transmembrane</keyword>
<dbReference type="EMBL" id="JBHTIU010000027">
    <property type="protein sequence ID" value="MFD0869161.1"/>
    <property type="molecule type" value="Genomic_DNA"/>
</dbReference>
<keyword evidence="1" id="KW-0472">Membrane</keyword>
<name>A0ABW3D770_9BACL</name>
<proteinExistence type="predicted"/>
<evidence type="ECO:0000256" key="1">
    <source>
        <dbReference type="SAM" id="Phobius"/>
    </source>
</evidence>
<organism evidence="2 3">
    <name type="scientific">Paenibacillus residui</name>
    <dbReference type="NCBI Taxonomy" id="629724"/>
    <lineage>
        <taxon>Bacteria</taxon>
        <taxon>Bacillati</taxon>
        <taxon>Bacillota</taxon>
        <taxon>Bacilli</taxon>
        <taxon>Bacillales</taxon>
        <taxon>Paenibacillaceae</taxon>
        <taxon>Paenibacillus</taxon>
    </lineage>
</organism>
<gene>
    <name evidence="2" type="ORF">ACFQ03_08355</name>
</gene>
<evidence type="ECO:0000313" key="2">
    <source>
        <dbReference type="EMBL" id="MFD0869161.1"/>
    </source>
</evidence>
<keyword evidence="3" id="KW-1185">Reference proteome</keyword>
<feature type="transmembrane region" description="Helical" evidence="1">
    <location>
        <begin position="12"/>
        <end position="31"/>
    </location>
</feature>
<dbReference type="Proteomes" id="UP001597120">
    <property type="component" value="Unassembled WGS sequence"/>
</dbReference>
<sequence length="176" mass="19198">MSVSGRRSFWTGIGSGLVIGAILLQVMNIAVQRDLPPMDAETQQTEAEQDWRKLAEEAGYTLYPSDVKLYTQEELDERLRLALAAAEQEGTASEEAGVTDIDAVNGNAANVDVQIKAGMLASDVAELLSEAGVIADKDAFELRLKEQRRTPKIRSGVYSFALGEDMDSVIEKITFD</sequence>
<evidence type="ECO:0008006" key="4">
    <source>
        <dbReference type="Google" id="ProtNLM"/>
    </source>
</evidence>
<comment type="caution">
    <text evidence="2">The sequence shown here is derived from an EMBL/GenBank/DDBJ whole genome shotgun (WGS) entry which is preliminary data.</text>
</comment>
<protein>
    <recommendedName>
        <fullName evidence="4">Endolytic transglycosylase MltG</fullName>
    </recommendedName>
</protein>
<accession>A0ABW3D770</accession>
<evidence type="ECO:0000313" key="3">
    <source>
        <dbReference type="Proteomes" id="UP001597120"/>
    </source>
</evidence>